<evidence type="ECO:0000256" key="5">
    <source>
        <dbReference type="ARBA" id="ARBA00023136"/>
    </source>
</evidence>
<dbReference type="Gene3D" id="1.20.1260.100">
    <property type="entry name" value="TspO/MBR protein"/>
    <property type="match status" value="1"/>
</dbReference>
<evidence type="ECO:0000256" key="1">
    <source>
        <dbReference type="ARBA" id="ARBA00004141"/>
    </source>
</evidence>
<proteinExistence type="inferred from homology"/>
<name>A0A2Z4Y9V3_SUMC1</name>
<evidence type="ECO:0000256" key="3">
    <source>
        <dbReference type="ARBA" id="ARBA00022692"/>
    </source>
</evidence>
<dbReference type="GO" id="GO:0033013">
    <property type="term" value="P:tetrapyrrole metabolic process"/>
    <property type="evidence" value="ECO:0007669"/>
    <property type="project" value="UniProtKB-ARBA"/>
</dbReference>
<keyword evidence="3 6" id="KW-0812">Transmembrane</keyword>
<evidence type="ECO:0000256" key="4">
    <source>
        <dbReference type="ARBA" id="ARBA00022989"/>
    </source>
</evidence>
<accession>A0A2Z4Y9V3</accession>
<reference evidence="7 8" key="1">
    <citation type="submission" date="2018-05" db="EMBL/GenBank/DDBJ databases">
        <title>A metagenomic window into the 2 km-deep terrestrial subsurface aquifer revealed taxonomically and functionally diverse microbial community comprising novel uncultured bacterial lineages.</title>
        <authorList>
            <person name="Kadnikov V.V."/>
            <person name="Mardanov A.V."/>
            <person name="Beletsky A.V."/>
            <person name="Banks D."/>
            <person name="Pimenov N.V."/>
            <person name="Frank Y.A."/>
            <person name="Karnachuk O.V."/>
            <person name="Ravin N.V."/>
        </authorList>
    </citation>
    <scope>NUCLEOTIDE SEQUENCE [LARGE SCALE GENOMIC DNA]</scope>
    <source>
        <strain evidence="7">BY</strain>
    </source>
</reference>
<dbReference type="Pfam" id="PF03073">
    <property type="entry name" value="TspO_MBR"/>
    <property type="match status" value="1"/>
</dbReference>
<dbReference type="KEGG" id="schv:BRCON_2405"/>
<evidence type="ECO:0000313" key="7">
    <source>
        <dbReference type="EMBL" id="AXA37175.1"/>
    </source>
</evidence>
<organism evidence="7 8">
    <name type="scientific">Sumerlaea chitinivorans</name>
    <dbReference type="NCBI Taxonomy" id="2250252"/>
    <lineage>
        <taxon>Bacteria</taxon>
        <taxon>Candidatus Sumerlaeota</taxon>
        <taxon>Candidatus Sumerlaeia</taxon>
        <taxon>Candidatus Sumerlaeales</taxon>
        <taxon>Candidatus Sumerlaeaceae</taxon>
        <taxon>Candidatus Sumerlaea</taxon>
    </lineage>
</organism>
<dbReference type="AlphaFoldDB" id="A0A2Z4Y9V3"/>
<gene>
    <name evidence="7" type="ORF">BRCON_2405</name>
</gene>
<dbReference type="EMBL" id="CP030759">
    <property type="protein sequence ID" value="AXA37175.1"/>
    <property type="molecule type" value="Genomic_DNA"/>
</dbReference>
<dbReference type="Proteomes" id="UP000262583">
    <property type="component" value="Chromosome"/>
</dbReference>
<feature type="transmembrane region" description="Helical" evidence="6">
    <location>
        <begin position="100"/>
        <end position="119"/>
    </location>
</feature>
<dbReference type="PANTHER" id="PTHR10057:SF0">
    <property type="entry name" value="TRANSLOCATOR PROTEIN"/>
    <property type="match status" value="1"/>
</dbReference>
<feature type="transmembrane region" description="Helical" evidence="6">
    <location>
        <begin position="126"/>
        <end position="144"/>
    </location>
</feature>
<dbReference type="CDD" id="cd15904">
    <property type="entry name" value="TSPO_MBR"/>
    <property type="match status" value="1"/>
</dbReference>
<evidence type="ECO:0000313" key="8">
    <source>
        <dbReference type="Proteomes" id="UP000262583"/>
    </source>
</evidence>
<dbReference type="PIRSF" id="PIRSF005859">
    <property type="entry name" value="PBR"/>
    <property type="match status" value="1"/>
</dbReference>
<dbReference type="PANTHER" id="PTHR10057">
    <property type="entry name" value="PERIPHERAL-TYPE BENZODIAZEPINE RECEPTOR"/>
    <property type="match status" value="1"/>
</dbReference>
<dbReference type="InterPro" id="IPR004307">
    <property type="entry name" value="TspO_MBR"/>
</dbReference>
<feature type="transmembrane region" description="Helical" evidence="6">
    <location>
        <begin position="43"/>
        <end position="64"/>
    </location>
</feature>
<protein>
    <submittedName>
        <fullName evidence="7">Tryptophan-rich sensory protein</fullName>
    </submittedName>
</protein>
<dbReference type="GO" id="GO:0016020">
    <property type="term" value="C:membrane"/>
    <property type="evidence" value="ECO:0007669"/>
    <property type="project" value="UniProtKB-SubCell"/>
</dbReference>
<comment type="subcellular location">
    <subcellularLocation>
        <location evidence="1">Membrane</location>
        <topology evidence="1">Multi-pass membrane protein</topology>
    </subcellularLocation>
</comment>
<evidence type="ECO:0000256" key="6">
    <source>
        <dbReference type="SAM" id="Phobius"/>
    </source>
</evidence>
<dbReference type="FunFam" id="1.20.1260.100:FF:000001">
    <property type="entry name" value="translocator protein 2"/>
    <property type="match status" value="1"/>
</dbReference>
<keyword evidence="5 6" id="KW-0472">Membrane</keyword>
<sequence>MKTVLGLVAFIALTWGAAAVGAVASPGEWYQTLRRPALTPPSWVFGPVWTLLYTMMAIAAWLVWRQTGWKSWPLGLFLVQLLFNMAWSPLFFGMRRPDLALLDIVALWIAIVATMVSFFRVVPLAGWLFVPYLAWVSFATYLNYQFWQLNP</sequence>
<keyword evidence="4 6" id="KW-1133">Transmembrane helix</keyword>
<evidence type="ECO:0000256" key="2">
    <source>
        <dbReference type="ARBA" id="ARBA00007524"/>
    </source>
</evidence>
<feature type="transmembrane region" description="Helical" evidence="6">
    <location>
        <begin position="76"/>
        <end position="94"/>
    </location>
</feature>
<comment type="similarity">
    <text evidence="2">Belongs to the TspO/BZRP family.</text>
</comment>
<dbReference type="InterPro" id="IPR038330">
    <property type="entry name" value="TspO/MBR-related_sf"/>
</dbReference>